<dbReference type="Proteomes" id="UP000321922">
    <property type="component" value="Unassembled WGS sequence"/>
</dbReference>
<gene>
    <name evidence="1" type="ORF">VSA01S_37900</name>
</gene>
<name>A0A511QK36_9VIBR</name>
<proteinExistence type="predicted"/>
<sequence>MNSVRSLGLHKNTGEISALLNSLSTYQLDFHKQYNHYALDLYH</sequence>
<accession>A0A511QK36</accession>
<evidence type="ECO:0000313" key="2">
    <source>
        <dbReference type="Proteomes" id="UP000321922"/>
    </source>
</evidence>
<protein>
    <submittedName>
        <fullName evidence="1">Uncharacterized protein</fullName>
    </submittedName>
</protein>
<dbReference type="AlphaFoldDB" id="A0A511QK36"/>
<organism evidence="1 2">
    <name type="scientific">Vibrio sagamiensis NBRC 104589</name>
    <dbReference type="NCBI Taxonomy" id="1219064"/>
    <lineage>
        <taxon>Bacteria</taxon>
        <taxon>Pseudomonadati</taxon>
        <taxon>Pseudomonadota</taxon>
        <taxon>Gammaproteobacteria</taxon>
        <taxon>Vibrionales</taxon>
        <taxon>Vibrionaceae</taxon>
        <taxon>Vibrio</taxon>
    </lineage>
</organism>
<reference evidence="1 2" key="1">
    <citation type="submission" date="2019-07" db="EMBL/GenBank/DDBJ databases">
        <title>Whole genome shotgun sequence of Vibrio sagamiensis NBRC 104589.</title>
        <authorList>
            <person name="Hosoyama A."/>
            <person name="Uohara A."/>
            <person name="Ohji S."/>
            <person name="Ichikawa N."/>
        </authorList>
    </citation>
    <scope>NUCLEOTIDE SEQUENCE [LARGE SCALE GENOMIC DNA]</scope>
    <source>
        <strain evidence="1 2">NBRC 104589</strain>
    </source>
</reference>
<keyword evidence="2" id="KW-1185">Reference proteome</keyword>
<dbReference type="EMBL" id="BJXJ01000084">
    <property type="protein sequence ID" value="GEM77678.1"/>
    <property type="molecule type" value="Genomic_DNA"/>
</dbReference>
<comment type="caution">
    <text evidence="1">The sequence shown here is derived from an EMBL/GenBank/DDBJ whole genome shotgun (WGS) entry which is preliminary data.</text>
</comment>
<evidence type="ECO:0000313" key="1">
    <source>
        <dbReference type="EMBL" id="GEM77678.1"/>
    </source>
</evidence>